<sequence>MTFAARNDEIHFGVGRNTRVEMETPCELRPGRFDIGRIGAFTYLGGGRSVIREVEAVGRFTAIAPDLQCGSPEHRVGSICSHPIFEGTWGQKWDEVADFYAENPEHILEAQKEYRRDEGSPDKKILIGNSVWIGGRVTIRRGISIGNGAIIAAGSVVTKDVPAYTVVGGVPARSIRPLFTPEIIQELERLRWWDYGLAALRGVQLTKLDVNSAETALRDIRKNIREQRLRPIRPKVIAVLPDNTCEELD</sequence>
<evidence type="ECO:0000256" key="2">
    <source>
        <dbReference type="ARBA" id="ARBA00022737"/>
    </source>
</evidence>
<dbReference type="HOGENOM" id="CLU_051638_5_0_5"/>
<dbReference type="AlphaFoldDB" id="S9QDI4"/>
<dbReference type="eggNOG" id="COG0110">
    <property type="taxonomic scope" value="Bacteria"/>
</dbReference>
<dbReference type="SUPFAM" id="SSF51161">
    <property type="entry name" value="Trimeric LpxA-like enzymes"/>
    <property type="match status" value="1"/>
</dbReference>
<dbReference type="CDD" id="cd03349">
    <property type="entry name" value="LbH_XAT"/>
    <property type="match status" value="1"/>
</dbReference>
<keyword evidence="1 4" id="KW-0808">Transferase</keyword>
<reference evidence="5" key="1">
    <citation type="journal article" date="2014" name="Stand. Genomic Sci.">
        <title>Genome sequence of the exopolysaccharide-producing Salipiger mucosus type strain (DSM 16094(T)), a moderately halophilic member of the Roseobacter clade.</title>
        <authorList>
            <person name="Riedel T."/>
            <person name="Spring S."/>
            <person name="Fiebig A."/>
            <person name="Petersen J."/>
            <person name="Kyrpides N.C."/>
            <person name="Goker M."/>
            <person name="Klenk H.P."/>
        </authorList>
    </citation>
    <scope>NUCLEOTIDE SEQUENCE [LARGE SCALE GENOMIC DNA]</scope>
    <source>
        <strain evidence="5">DSM 16094</strain>
    </source>
</reference>
<dbReference type="PANTHER" id="PTHR23416">
    <property type="entry name" value="SIALIC ACID SYNTHASE-RELATED"/>
    <property type="match status" value="1"/>
</dbReference>
<dbReference type="InterPro" id="IPR018357">
    <property type="entry name" value="Hexapep_transf_CS"/>
</dbReference>
<evidence type="ECO:0000256" key="1">
    <source>
        <dbReference type="ARBA" id="ARBA00022679"/>
    </source>
</evidence>
<dbReference type="InterPro" id="IPR051159">
    <property type="entry name" value="Hexapeptide_acetyltransf"/>
</dbReference>
<protein>
    <submittedName>
        <fullName evidence="4">Putative O-acetyltransferase</fullName>
    </submittedName>
</protein>
<evidence type="ECO:0000313" key="4">
    <source>
        <dbReference type="EMBL" id="EPX77982.1"/>
    </source>
</evidence>
<dbReference type="Proteomes" id="UP000015347">
    <property type="component" value="Unassembled WGS sequence"/>
</dbReference>
<dbReference type="Gene3D" id="2.160.10.10">
    <property type="entry name" value="Hexapeptide repeat proteins"/>
    <property type="match status" value="1"/>
</dbReference>
<evidence type="ECO:0000313" key="5">
    <source>
        <dbReference type="Proteomes" id="UP000015347"/>
    </source>
</evidence>
<keyword evidence="5" id="KW-1185">Reference proteome</keyword>
<gene>
    <name evidence="4" type="ORF">Salmuc_03304</name>
</gene>
<accession>S9QDI4</accession>
<proteinExistence type="predicted"/>
<dbReference type="STRING" id="1123237.Salmuc_03304"/>
<evidence type="ECO:0000256" key="3">
    <source>
        <dbReference type="ARBA" id="ARBA00023315"/>
    </source>
</evidence>
<dbReference type="GO" id="GO:0016746">
    <property type="term" value="F:acyltransferase activity"/>
    <property type="evidence" value="ECO:0007669"/>
    <property type="project" value="UniProtKB-KW"/>
</dbReference>
<dbReference type="PROSITE" id="PS00101">
    <property type="entry name" value="HEXAPEP_TRANSFERASES"/>
    <property type="match status" value="1"/>
</dbReference>
<dbReference type="Pfam" id="PF00132">
    <property type="entry name" value="Hexapep"/>
    <property type="match status" value="1"/>
</dbReference>
<dbReference type="InterPro" id="IPR011004">
    <property type="entry name" value="Trimer_LpxA-like_sf"/>
</dbReference>
<organism evidence="4 5">
    <name type="scientific">Salipiger mucosus DSM 16094</name>
    <dbReference type="NCBI Taxonomy" id="1123237"/>
    <lineage>
        <taxon>Bacteria</taxon>
        <taxon>Pseudomonadati</taxon>
        <taxon>Pseudomonadota</taxon>
        <taxon>Alphaproteobacteria</taxon>
        <taxon>Rhodobacterales</taxon>
        <taxon>Roseobacteraceae</taxon>
        <taxon>Salipiger</taxon>
    </lineage>
</organism>
<dbReference type="InterPro" id="IPR001451">
    <property type="entry name" value="Hexapep"/>
</dbReference>
<name>S9QDI4_9RHOB</name>
<keyword evidence="2" id="KW-0677">Repeat</keyword>
<comment type="caution">
    <text evidence="4">The sequence shown here is derived from an EMBL/GenBank/DDBJ whole genome shotgun (WGS) entry which is preliminary data.</text>
</comment>
<keyword evidence="3" id="KW-0012">Acyltransferase</keyword>
<dbReference type="EMBL" id="APVH01000042">
    <property type="protein sequence ID" value="EPX77982.1"/>
    <property type="molecule type" value="Genomic_DNA"/>
</dbReference>